<dbReference type="PROSITE" id="PS50111">
    <property type="entry name" value="CHEMOTAXIS_TRANSDUC_2"/>
    <property type="match status" value="1"/>
</dbReference>
<keyword evidence="5" id="KW-0812">Transmembrane</keyword>
<feature type="region of interest" description="Disordered" evidence="4">
    <location>
        <begin position="590"/>
        <end position="647"/>
    </location>
</feature>
<dbReference type="CDD" id="cd06225">
    <property type="entry name" value="HAMP"/>
    <property type="match status" value="1"/>
</dbReference>
<feature type="transmembrane region" description="Helical" evidence="5">
    <location>
        <begin position="12"/>
        <end position="38"/>
    </location>
</feature>
<evidence type="ECO:0000256" key="1">
    <source>
        <dbReference type="ARBA" id="ARBA00022500"/>
    </source>
</evidence>
<sequence length="647" mass="68826">MLFQNYSISRKLTAAFAILILIAMVMGGIVYTQLVAIASANHNMTHHRAIASDMRDIRMDLSRMEAGMRGYLLTGESRYTNAMAKRLESITSRLAGLRQTAPERVAELDKITATVSAWHANVVTPAVAAIGTEGGLERALRLIRSDEADAWINAAEEAIDSVLATENDALTEGSATQLQAGVSATAALIIGTAVLILSTWAMGWLLSRLIAHPIATMTGTMRRLASGDKTVVVPGVDRKDEIGEMAGAVQVFKVQAVERERLEHEAQSSRASEAESARRQADLENAKAEDLRNFMGVVDHSFDRLSGGDLTVRMEGKVAPEFEPIRAKFNLSVEALEGAIGQVVSSVGSIRDGLGEITTASNDLAKRTEQQAASLEQTVAALGQVTNAVNETADGAGNAQKVADTARQKAEKGGDIVRKAVTAMSQIEASSNQINQIISVIDEIAFQTNLLALNAGVEAARAGEAGRGFAVVAQEVRGLAQRSAEAAKEIKSLIITSREQVGHGVEFVTASGQSLDEIVAEVTSMTQVIATIASSAREQATSLREVSTAADHMDRVTQQNAAMVEQSTAAAQILSQETDQLAATMAKFRTSDMGRPKTDPVRSRASATVQTHPARTPVAVQQLRTTGSGGAARKPAPMQAEESWEEF</sequence>
<evidence type="ECO:0000313" key="9">
    <source>
        <dbReference type="Proteomes" id="UP001294412"/>
    </source>
</evidence>
<gene>
    <name evidence="8" type="ORF">U0C82_11905</name>
</gene>
<dbReference type="InterPro" id="IPR003660">
    <property type="entry name" value="HAMP_dom"/>
</dbReference>
<dbReference type="SMART" id="SM00283">
    <property type="entry name" value="MA"/>
    <property type="match status" value="1"/>
</dbReference>
<proteinExistence type="inferred from homology"/>
<dbReference type="CDD" id="cd11386">
    <property type="entry name" value="MCP_signal"/>
    <property type="match status" value="1"/>
</dbReference>
<name>A0ABU5I3C2_9HYPH</name>
<evidence type="ECO:0000256" key="2">
    <source>
        <dbReference type="ARBA" id="ARBA00029447"/>
    </source>
</evidence>
<dbReference type="PANTHER" id="PTHR43531">
    <property type="entry name" value="PROTEIN ICFG"/>
    <property type="match status" value="1"/>
</dbReference>
<dbReference type="InterPro" id="IPR004089">
    <property type="entry name" value="MCPsignal_dom"/>
</dbReference>
<keyword evidence="5" id="KW-1133">Transmembrane helix</keyword>
<dbReference type="Gene3D" id="6.10.340.10">
    <property type="match status" value="1"/>
</dbReference>
<organism evidence="8 9">
    <name type="scientific">Fulvimarina uroteuthidis</name>
    <dbReference type="NCBI Taxonomy" id="3098149"/>
    <lineage>
        <taxon>Bacteria</taxon>
        <taxon>Pseudomonadati</taxon>
        <taxon>Pseudomonadota</taxon>
        <taxon>Alphaproteobacteria</taxon>
        <taxon>Hyphomicrobiales</taxon>
        <taxon>Aurantimonadaceae</taxon>
        <taxon>Fulvimarina</taxon>
    </lineage>
</organism>
<feature type="domain" description="HAMP" evidence="7">
    <location>
        <begin position="303"/>
        <end position="341"/>
    </location>
</feature>
<dbReference type="EMBL" id="JAXLPB010000003">
    <property type="protein sequence ID" value="MDY8109843.1"/>
    <property type="molecule type" value="Genomic_DNA"/>
</dbReference>
<evidence type="ECO:0000313" key="8">
    <source>
        <dbReference type="EMBL" id="MDY8109843.1"/>
    </source>
</evidence>
<dbReference type="PROSITE" id="PS50885">
    <property type="entry name" value="HAMP"/>
    <property type="match status" value="2"/>
</dbReference>
<feature type="domain" description="HAMP" evidence="7">
    <location>
        <begin position="208"/>
        <end position="261"/>
    </location>
</feature>
<evidence type="ECO:0000259" key="6">
    <source>
        <dbReference type="PROSITE" id="PS50111"/>
    </source>
</evidence>
<dbReference type="SMART" id="SM00304">
    <property type="entry name" value="HAMP"/>
    <property type="match status" value="2"/>
</dbReference>
<evidence type="ECO:0000259" key="7">
    <source>
        <dbReference type="PROSITE" id="PS50885"/>
    </source>
</evidence>
<keyword evidence="5" id="KW-0472">Membrane</keyword>
<dbReference type="RefSeq" id="WP_322187332.1">
    <property type="nucleotide sequence ID" value="NZ_JAXLPB010000003.1"/>
</dbReference>
<comment type="caution">
    <text evidence="8">The sequence shown here is derived from an EMBL/GenBank/DDBJ whole genome shotgun (WGS) entry which is preliminary data.</text>
</comment>
<dbReference type="SUPFAM" id="SSF158472">
    <property type="entry name" value="HAMP domain-like"/>
    <property type="match status" value="1"/>
</dbReference>
<evidence type="ECO:0000256" key="4">
    <source>
        <dbReference type="SAM" id="MobiDB-lite"/>
    </source>
</evidence>
<dbReference type="Proteomes" id="UP001294412">
    <property type="component" value="Unassembled WGS sequence"/>
</dbReference>
<comment type="similarity">
    <text evidence="2">Belongs to the methyl-accepting chemotaxis (MCP) protein family.</text>
</comment>
<dbReference type="Pfam" id="PF05227">
    <property type="entry name" value="CHASE3"/>
    <property type="match status" value="1"/>
</dbReference>
<keyword evidence="9" id="KW-1185">Reference proteome</keyword>
<evidence type="ECO:0000256" key="5">
    <source>
        <dbReference type="SAM" id="Phobius"/>
    </source>
</evidence>
<feature type="domain" description="Methyl-accepting transducer" evidence="6">
    <location>
        <begin position="346"/>
        <end position="575"/>
    </location>
</feature>
<dbReference type="SUPFAM" id="SSF58104">
    <property type="entry name" value="Methyl-accepting chemotaxis protein (MCP) signaling domain"/>
    <property type="match status" value="1"/>
</dbReference>
<dbReference type="InterPro" id="IPR007891">
    <property type="entry name" value="CHASE3"/>
</dbReference>
<protein>
    <submittedName>
        <fullName evidence="8">Methyl-accepting chemotaxis protein</fullName>
    </submittedName>
</protein>
<dbReference type="PANTHER" id="PTHR43531:SF11">
    <property type="entry name" value="METHYL-ACCEPTING CHEMOTAXIS PROTEIN 3"/>
    <property type="match status" value="1"/>
</dbReference>
<dbReference type="Pfam" id="PF00015">
    <property type="entry name" value="MCPsignal"/>
    <property type="match status" value="1"/>
</dbReference>
<dbReference type="Pfam" id="PF00672">
    <property type="entry name" value="HAMP"/>
    <property type="match status" value="1"/>
</dbReference>
<keyword evidence="1" id="KW-0145">Chemotaxis</keyword>
<reference evidence="8 9" key="1">
    <citation type="submission" date="2023-12" db="EMBL/GenBank/DDBJ databases">
        <title>Description of Novel Strain Fulvimarina sp. 2208YS6-2-32 isolated from Uroteuthis (Photololigo) edulis.</title>
        <authorList>
            <person name="Park J.-S."/>
        </authorList>
    </citation>
    <scope>NUCLEOTIDE SEQUENCE [LARGE SCALE GENOMIC DNA]</scope>
    <source>
        <strain evidence="8 9">2208YS6-2-32</strain>
    </source>
</reference>
<keyword evidence="3" id="KW-0807">Transducer</keyword>
<feature type="transmembrane region" description="Helical" evidence="5">
    <location>
        <begin position="186"/>
        <end position="206"/>
    </location>
</feature>
<evidence type="ECO:0000256" key="3">
    <source>
        <dbReference type="PROSITE-ProRule" id="PRU00284"/>
    </source>
</evidence>
<feature type="compositionally biased region" description="Basic and acidic residues" evidence="4">
    <location>
        <begin position="590"/>
        <end position="602"/>
    </location>
</feature>
<dbReference type="Gene3D" id="1.10.287.950">
    <property type="entry name" value="Methyl-accepting chemotaxis protein"/>
    <property type="match status" value="1"/>
</dbReference>
<accession>A0ABU5I3C2</accession>
<dbReference type="InterPro" id="IPR051310">
    <property type="entry name" value="MCP_chemotaxis"/>
</dbReference>